<protein>
    <recommendedName>
        <fullName evidence="1">Zinc knuckle CX2CX4HX4C domain-containing protein</fullName>
    </recommendedName>
</protein>
<dbReference type="InterPro" id="IPR025836">
    <property type="entry name" value="Zn_knuckle_CX2CX4HX4C"/>
</dbReference>
<keyword evidence="3" id="KW-1185">Reference proteome</keyword>
<gene>
    <name evidence="2" type="ORF">G4B88_009584</name>
</gene>
<dbReference type="InterPro" id="IPR040256">
    <property type="entry name" value="At4g02000-like"/>
</dbReference>
<reference evidence="2 3" key="1">
    <citation type="journal article" date="2020" name="bioRxiv">
        <title>Sequence and annotation of 42 cannabis genomes reveals extensive copy number variation in cannabinoid synthesis and pathogen resistance genes.</title>
        <authorList>
            <person name="Mckernan K.J."/>
            <person name="Helbert Y."/>
            <person name="Kane L.T."/>
            <person name="Ebling H."/>
            <person name="Zhang L."/>
            <person name="Liu B."/>
            <person name="Eaton Z."/>
            <person name="Mclaughlin S."/>
            <person name="Kingan S."/>
            <person name="Baybayan P."/>
            <person name="Concepcion G."/>
            <person name="Jordan M."/>
            <person name="Riva A."/>
            <person name="Barbazuk W."/>
            <person name="Harkins T."/>
        </authorList>
    </citation>
    <scope>NUCLEOTIDE SEQUENCE [LARGE SCALE GENOMIC DNA]</scope>
    <source>
        <strain evidence="3">cv. Jamaican Lion 4</strain>
        <tissue evidence="2">Leaf</tissue>
    </source>
</reference>
<dbReference type="Pfam" id="PF14392">
    <property type="entry name" value="zf-CCHC_4"/>
    <property type="match status" value="1"/>
</dbReference>
<comment type="caution">
    <text evidence="2">The sequence shown here is derived from an EMBL/GenBank/DDBJ whole genome shotgun (WGS) entry which is preliminary data.</text>
</comment>
<accession>A0A7J6GE64</accession>
<sequence length="300" mass="33444">MDAFMTLNLDWWGQAAALCGPWQSQHLRGFFPVAASLLEEELDSGLFCVFGGVGKVVAPMVVEEPTVVDFAAKVWKKHVSVLAMVDDSKTSNVFRFEFDSAEDRNWALLNGPCCIRGYTLVLQAWTPATDGSVVFHLMRVWIKLHHLPHEYFSISNGNLLGGLVGKVVNVDLEEDKPVLWDDFLHVQVDIDLNNPLVSGFFFDLVAGVKKWIQVKYDKIGIFYYFCGRLGHQRRGCSLSSPVTVANIDGTLFPMFDPWLSTSSAYRDVFSGPKPFGSRSILDVAQRKSTGDARLSPEAMT</sequence>
<dbReference type="EMBL" id="JAATIQ010000112">
    <property type="protein sequence ID" value="KAF4381256.1"/>
    <property type="molecule type" value="Genomic_DNA"/>
</dbReference>
<evidence type="ECO:0000313" key="3">
    <source>
        <dbReference type="Proteomes" id="UP000583929"/>
    </source>
</evidence>
<dbReference type="PANTHER" id="PTHR31286:SF167">
    <property type="entry name" value="OS09G0268800 PROTEIN"/>
    <property type="match status" value="1"/>
</dbReference>
<proteinExistence type="predicted"/>
<dbReference type="Proteomes" id="UP000583929">
    <property type="component" value="Unassembled WGS sequence"/>
</dbReference>
<evidence type="ECO:0000259" key="1">
    <source>
        <dbReference type="Pfam" id="PF14392"/>
    </source>
</evidence>
<dbReference type="PANTHER" id="PTHR31286">
    <property type="entry name" value="GLYCINE-RICH CELL WALL STRUCTURAL PROTEIN 1.8-LIKE"/>
    <property type="match status" value="1"/>
</dbReference>
<feature type="domain" description="Zinc knuckle CX2CX4HX4C" evidence="1">
    <location>
        <begin position="190"/>
        <end position="237"/>
    </location>
</feature>
<name>A0A7J6GE64_CANSA</name>
<organism evidence="2 3">
    <name type="scientific">Cannabis sativa</name>
    <name type="common">Hemp</name>
    <name type="synonym">Marijuana</name>
    <dbReference type="NCBI Taxonomy" id="3483"/>
    <lineage>
        <taxon>Eukaryota</taxon>
        <taxon>Viridiplantae</taxon>
        <taxon>Streptophyta</taxon>
        <taxon>Embryophyta</taxon>
        <taxon>Tracheophyta</taxon>
        <taxon>Spermatophyta</taxon>
        <taxon>Magnoliopsida</taxon>
        <taxon>eudicotyledons</taxon>
        <taxon>Gunneridae</taxon>
        <taxon>Pentapetalae</taxon>
        <taxon>rosids</taxon>
        <taxon>fabids</taxon>
        <taxon>Rosales</taxon>
        <taxon>Cannabaceae</taxon>
        <taxon>Cannabis</taxon>
    </lineage>
</organism>
<dbReference type="AlphaFoldDB" id="A0A7J6GE64"/>
<evidence type="ECO:0000313" key="2">
    <source>
        <dbReference type="EMBL" id="KAF4381256.1"/>
    </source>
</evidence>